<proteinExistence type="inferred from homology"/>
<keyword evidence="10" id="KW-1185">Reference proteome</keyword>
<reference evidence="9 10" key="1">
    <citation type="submission" date="2020-01" db="EMBL/GenBank/DDBJ databases">
        <title>Paenibacillus sp. nov., isolated from tomato rhizosphere.</title>
        <authorList>
            <person name="Weon H.-Y."/>
            <person name="Lee S.A."/>
        </authorList>
    </citation>
    <scope>NUCLEOTIDE SEQUENCE [LARGE SCALE GENOMIC DNA]</scope>
    <source>
        <strain evidence="9 10">12200R-189</strain>
    </source>
</reference>
<dbReference type="AlphaFoldDB" id="A0A6C0G3B4"/>
<dbReference type="PROSITE" id="PS50928">
    <property type="entry name" value="ABC_TM1"/>
    <property type="match status" value="1"/>
</dbReference>
<dbReference type="Pfam" id="PF00528">
    <property type="entry name" value="BPD_transp_1"/>
    <property type="match status" value="1"/>
</dbReference>
<keyword evidence="5 7" id="KW-1133">Transmembrane helix</keyword>
<keyword evidence="6 7" id="KW-0472">Membrane</keyword>
<evidence type="ECO:0000256" key="2">
    <source>
        <dbReference type="ARBA" id="ARBA00022448"/>
    </source>
</evidence>
<feature type="transmembrane region" description="Helical" evidence="7">
    <location>
        <begin position="177"/>
        <end position="203"/>
    </location>
</feature>
<dbReference type="RefSeq" id="WP_162359402.1">
    <property type="nucleotide sequence ID" value="NZ_CP048209.1"/>
</dbReference>
<evidence type="ECO:0000256" key="5">
    <source>
        <dbReference type="ARBA" id="ARBA00022989"/>
    </source>
</evidence>
<dbReference type="InterPro" id="IPR051393">
    <property type="entry name" value="ABC_transporter_permease"/>
</dbReference>
<protein>
    <submittedName>
        <fullName evidence="9">Sugar ABC transporter permease</fullName>
    </submittedName>
</protein>
<evidence type="ECO:0000313" key="9">
    <source>
        <dbReference type="EMBL" id="QHT62972.1"/>
    </source>
</evidence>
<gene>
    <name evidence="9" type="ORF">GXP70_25415</name>
</gene>
<dbReference type="GO" id="GO:0005886">
    <property type="term" value="C:plasma membrane"/>
    <property type="evidence" value="ECO:0007669"/>
    <property type="project" value="UniProtKB-SubCell"/>
</dbReference>
<evidence type="ECO:0000256" key="4">
    <source>
        <dbReference type="ARBA" id="ARBA00022692"/>
    </source>
</evidence>
<evidence type="ECO:0000256" key="7">
    <source>
        <dbReference type="RuleBase" id="RU363032"/>
    </source>
</evidence>
<dbReference type="Gene3D" id="1.10.3720.10">
    <property type="entry name" value="MetI-like"/>
    <property type="match status" value="1"/>
</dbReference>
<keyword evidence="3" id="KW-1003">Cell membrane</keyword>
<dbReference type="EMBL" id="CP048209">
    <property type="protein sequence ID" value="QHT62972.1"/>
    <property type="molecule type" value="Genomic_DNA"/>
</dbReference>
<comment type="similarity">
    <text evidence="7">Belongs to the binding-protein-dependent transport system permease family.</text>
</comment>
<sequence>MNTTEAGLAARRRAVGRTRQAKPFLSTAGKDNFTGYLFMAPSLALFAVFLFYPLLKSLYLSLCLTDPRGRVAAFVGLDNFTSLFRAEAFWNSLLVTIKFTAFTVPPGLFAALLLAALTHGSLRGMRLFRFVFSLPTALSVSTSSVIWMMLFHPTTGTLNYFLTRLGLDPVQWLTDPAWALVSVSIMTVWMNIGFQYIVLLSGLQGIADDIFDSARIDGSGPFRTFFQIIMPLLSPTLFFLSVVSIMGAFQSFGQINILTKGGPAGSTEVFVYSIYKEAFVNYQFGTGSAYALVLFAIIMLLTFLQFRFAERKVHYH</sequence>
<dbReference type="PANTHER" id="PTHR30193">
    <property type="entry name" value="ABC TRANSPORTER PERMEASE PROTEIN"/>
    <property type="match status" value="1"/>
</dbReference>
<evidence type="ECO:0000256" key="3">
    <source>
        <dbReference type="ARBA" id="ARBA00022475"/>
    </source>
</evidence>
<keyword evidence="4 7" id="KW-0812">Transmembrane</keyword>
<dbReference type="Proteomes" id="UP000476064">
    <property type="component" value="Chromosome"/>
</dbReference>
<comment type="subcellular location">
    <subcellularLocation>
        <location evidence="1 7">Cell membrane</location>
        <topology evidence="1 7">Multi-pass membrane protein</topology>
    </subcellularLocation>
</comment>
<evidence type="ECO:0000256" key="1">
    <source>
        <dbReference type="ARBA" id="ARBA00004651"/>
    </source>
</evidence>
<evidence type="ECO:0000313" key="10">
    <source>
        <dbReference type="Proteomes" id="UP000476064"/>
    </source>
</evidence>
<feature type="transmembrane region" description="Helical" evidence="7">
    <location>
        <begin position="224"/>
        <end position="249"/>
    </location>
</feature>
<organism evidence="9 10">
    <name type="scientific">Paenibacillus lycopersici</name>
    <dbReference type="NCBI Taxonomy" id="2704462"/>
    <lineage>
        <taxon>Bacteria</taxon>
        <taxon>Bacillati</taxon>
        <taxon>Bacillota</taxon>
        <taxon>Bacilli</taxon>
        <taxon>Bacillales</taxon>
        <taxon>Paenibacillaceae</taxon>
        <taxon>Paenibacillus</taxon>
    </lineage>
</organism>
<feature type="transmembrane region" description="Helical" evidence="7">
    <location>
        <begin position="127"/>
        <end position="150"/>
    </location>
</feature>
<keyword evidence="2 7" id="KW-0813">Transport</keyword>
<feature type="transmembrane region" description="Helical" evidence="7">
    <location>
        <begin position="33"/>
        <end position="52"/>
    </location>
</feature>
<dbReference type="KEGG" id="plyc:GXP70_25415"/>
<dbReference type="InterPro" id="IPR035906">
    <property type="entry name" value="MetI-like_sf"/>
</dbReference>
<dbReference type="PANTHER" id="PTHR30193:SF37">
    <property type="entry name" value="INNER MEMBRANE ABC TRANSPORTER PERMEASE PROTEIN YCJO"/>
    <property type="match status" value="1"/>
</dbReference>
<dbReference type="CDD" id="cd06261">
    <property type="entry name" value="TM_PBP2"/>
    <property type="match status" value="1"/>
</dbReference>
<feature type="transmembrane region" description="Helical" evidence="7">
    <location>
        <begin position="88"/>
        <end position="115"/>
    </location>
</feature>
<accession>A0A6C0G3B4</accession>
<dbReference type="InterPro" id="IPR000515">
    <property type="entry name" value="MetI-like"/>
</dbReference>
<feature type="domain" description="ABC transmembrane type-1" evidence="8">
    <location>
        <begin position="89"/>
        <end position="305"/>
    </location>
</feature>
<feature type="transmembrane region" description="Helical" evidence="7">
    <location>
        <begin position="289"/>
        <end position="309"/>
    </location>
</feature>
<dbReference type="SUPFAM" id="SSF161098">
    <property type="entry name" value="MetI-like"/>
    <property type="match status" value="1"/>
</dbReference>
<evidence type="ECO:0000256" key="6">
    <source>
        <dbReference type="ARBA" id="ARBA00023136"/>
    </source>
</evidence>
<dbReference type="GO" id="GO:0055085">
    <property type="term" value="P:transmembrane transport"/>
    <property type="evidence" value="ECO:0007669"/>
    <property type="project" value="InterPro"/>
</dbReference>
<name>A0A6C0G3B4_9BACL</name>
<evidence type="ECO:0000259" key="8">
    <source>
        <dbReference type="PROSITE" id="PS50928"/>
    </source>
</evidence>